<dbReference type="Pfam" id="PF08902">
    <property type="entry name" value="DUF1848"/>
    <property type="match status" value="1"/>
</dbReference>
<name>A0ABT8QL42_9FIRM</name>
<sequence>MIVSASRRTDIPCYYSEWFINRLKAGFIVTRNPRNNAQISCLPLNPEVVDCLVFWTKDAENILSSLKLIDEMGYKYYFQFTLTPYDRTIEQNLRDKLSIEDTFIELSQQIGKERVLWRYDPIVLNAMLTIDYHKLKFERLCQKLAPFTESVTISFVQVYRKLKTSLIREITDEEKAELAGFIGKTAKAYGLTAKACSEKTDLTLYGIEKASCIDRAMLEKVCGCDLNISPDKNQRHGCGCMESIDIGAYNTCPNGCVYCYANNSPDTTLWRYNSHKLEGQILIGSIAEGEKITDRKSKSNKQLQFRLF</sequence>
<comment type="caution">
    <text evidence="1">The sequence shown here is derived from an EMBL/GenBank/DDBJ whole genome shotgun (WGS) entry which is preliminary data.</text>
</comment>
<keyword evidence="2" id="KW-1185">Reference proteome</keyword>
<reference evidence="1" key="1">
    <citation type="submission" date="2022-05" db="EMBL/GenBank/DDBJ databases">
        <title>Expanded diversity of anoxic marine methylotrophy in a Black Sea sulfate reducing microorganism.</title>
        <authorList>
            <person name="Fischer P.Q."/>
            <person name="Stams A.J.M."/>
            <person name="Villanueva L."/>
            <person name="Sousa D.Z."/>
        </authorList>
    </citation>
    <scope>NUCLEOTIDE SEQUENCE</scope>
    <source>
        <strain evidence="1">P130</strain>
    </source>
</reference>
<organism evidence="1 2">
    <name type="scientific">Desulfosporosinus nitroreducens</name>
    <dbReference type="NCBI Taxonomy" id="2018668"/>
    <lineage>
        <taxon>Bacteria</taxon>
        <taxon>Bacillati</taxon>
        <taxon>Bacillota</taxon>
        <taxon>Clostridia</taxon>
        <taxon>Eubacteriales</taxon>
        <taxon>Desulfitobacteriaceae</taxon>
        <taxon>Desulfosporosinus</taxon>
    </lineage>
</organism>
<evidence type="ECO:0000313" key="1">
    <source>
        <dbReference type="EMBL" id="MDO0821284.1"/>
    </source>
</evidence>
<accession>A0ABT8QL42</accession>
<proteinExistence type="predicted"/>
<dbReference type="RefSeq" id="WP_301997394.1">
    <property type="nucleotide sequence ID" value="NZ_JAMJEV010000001.1"/>
</dbReference>
<protein>
    <submittedName>
        <fullName evidence="1">DUF1848 domain-containing protein</fullName>
    </submittedName>
</protein>
<dbReference type="EMBL" id="JAMJEV010000001">
    <property type="protein sequence ID" value="MDO0821284.1"/>
    <property type="molecule type" value="Genomic_DNA"/>
</dbReference>
<dbReference type="InterPro" id="IPR014998">
    <property type="entry name" value="DUF1848"/>
</dbReference>
<evidence type="ECO:0000313" key="2">
    <source>
        <dbReference type="Proteomes" id="UP001176021"/>
    </source>
</evidence>
<dbReference type="Proteomes" id="UP001176021">
    <property type="component" value="Unassembled WGS sequence"/>
</dbReference>
<gene>
    <name evidence="1" type="ORF">M8H41_00205</name>
</gene>